<organism evidence="1 2">
    <name type="scientific">Promicromonospora thailandica</name>
    <dbReference type="NCBI Taxonomy" id="765201"/>
    <lineage>
        <taxon>Bacteria</taxon>
        <taxon>Bacillati</taxon>
        <taxon>Actinomycetota</taxon>
        <taxon>Actinomycetes</taxon>
        <taxon>Micrococcales</taxon>
        <taxon>Promicromonosporaceae</taxon>
        <taxon>Promicromonospora</taxon>
    </lineage>
</organism>
<evidence type="ECO:0000313" key="2">
    <source>
        <dbReference type="Proteomes" id="UP001139493"/>
    </source>
</evidence>
<dbReference type="EMBL" id="JAMTCS010000008">
    <property type="protein sequence ID" value="MCP2265573.1"/>
    <property type="molecule type" value="Genomic_DNA"/>
</dbReference>
<dbReference type="InterPro" id="IPR058009">
    <property type="entry name" value="TTP_Phage_16"/>
</dbReference>
<accession>A0A9X2G4V3</accession>
<protein>
    <submittedName>
        <fullName evidence="1">Uncharacterized protein</fullName>
    </submittedName>
</protein>
<comment type="caution">
    <text evidence="1">The sequence shown here is derived from an EMBL/GenBank/DDBJ whole genome shotgun (WGS) entry which is preliminary data.</text>
</comment>
<sequence length="165" mass="17166">MATPLPSSTRFFAPEISKVLFLPTIAAANLAATRAELTAGTDLTNEIADLSGFTVSSGTIDTPDLGSRFTKQIGGRTSVEASSLTMYADRKGVDAREVLPRDTTGFLVFMDGGDVPADPMDVFPVTVTSLGKVRSTGDQAGQLTVNFSVTGIPGEDLPIPAAETP</sequence>
<name>A0A9X2G4V3_9MICO</name>
<proteinExistence type="predicted"/>
<dbReference type="RefSeq" id="WP_253836797.1">
    <property type="nucleotide sequence ID" value="NZ_JAMTCS010000008.1"/>
</dbReference>
<dbReference type="Proteomes" id="UP001139493">
    <property type="component" value="Unassembled WGS sequence"/>
</dbReference>
<dbReference type="Pfam" id="PF25595">
    <property type="entry name" value="Phage_TTP_16"/>
    <property type="match status" value="1"/>
</dbReference>
<keyword evidence="2" id="KW-1185">Reference proteome</keyword>
<dbReference type="AlphaFoldDB" id="A0A9X2G4V3"/>
<evidence type="ECO:0000313" key="1">
    <source>
        <dbReference type="EMBL" id="MCP2265573.1"/>
    </source>
</evidence>
<gene>
    <name evidence="1" type="ORF">APR03_002929</name>
</gene>
<reference evidence="1" key="1">
    <citation type="submission" date="2022-06" db="EMBL/GenBank/DDBJ databases">
        <title>Genomic Encyclopedia of Archaeal and Bacterial Type Strains, Phase II (KMG-II): from individual species to whole genera.</title>
        <authorList>
            <person name="Goeker M."/>
        </authorList>
    </citation>
    <scope>NUCLEOTIDE SEQUENCE</scope>
    <source>
        <strain evidence="1">DSM 26652</strain>
    </source>
</reference>